<dbReference type="GO" id="GO:0022857">
    <property type="term" value="F:transmembrane transporter activity"/>
    <property type="evidence" value="ECO:0007669"/>
    <property type="project" value="InterPro"/>
</dbReference>
<dbReference type="PANTHER" id="PTHR43045">
    <property type="entry name" value="SHIKIMATE TRANSPORTER"/>
    <property type="match status" value="1"/>
</dbReference>
<dbReference type="InterPro" id="IPR020846">
    <property type="entry name" value="MFS_dom"/>
</dbReference>
<dbReference type="InterPro" id="IPR011701">
    <property type="entry name" value="MFS"/>
</dbReference>
<evidence type="ECO:0000256" key="7">
    <source>
        <dbReference type="SAM" id="Phobius"/>
    </source>
</evidence>
<evidence type="ECO:0000313" key="10">
    <source>
        <dbReference type="Proteomes" id="UP000198959"/>
    </source>
</evidence>
<evidence type="ECO:0000256" key="6">
    <source>
        <dbReference type="ARBA" id="ARBA00023136"/>
    </source>
</evidence>
<dbReference type="Proteomes" id="UP000198959">
    <property type="component" value="Unassembled WGS sequence"/>
</dbReference>
<feature type="transmembrane region" description="Helical" evidence="7">
    <location>
        <begin position="307"/>
        <end position="326"/>
    </location>
</feature>
<keyword evidence="4 7" id="KW-0812">Transmembrane</keyword>
<feature type="transmembrane region" description="Helical" evidence="7">
    <location>
        <begin position="51"/>
        <end position="75"/>
    </location>
</feature>
<feature type="transmembrane region" description="Helical" evidence="7">
    <location>
        <begin position="398"/>
        <end position="419"/>
    </location>
</feature>
<dbReference type="STRING" id="145854.GA0074692_1250"/>
<dbReference type="OrthoDB" id="9066401at2"/>
<dbReference type="SUPFAM" id="SSF103473">
    <property type="entry name" value="MFS general substrate transporter"/>
    <property type="match status" value="1"/>
</dbReference>
<gene>
    <name evidence="9" type="ORF">GA0074692_1250</name>
</gene>
<feature type="transmembrane region" description="Helical" evidence="7">
    <location>
        <begin position="87"/>
        <end position="105"/>
    </location>
</feature>
<reference evidence="10" key="1">
    <citation type="submission" date="2016-06" db="EMBL/GenBank/DDBJ databases">
        <authorList>
            <person name="Varghese N."/>
            <person name="Submissions Spin"/>
        </authorList>
    </citation>
    <scope>NUCLEOTIDE SEQUENCE [LARGE SCALE GENOMIC DNA]</scope>
    <source>
        <strain evidence="10">DSM 43817</strain>
    </source>
</reference>
<keyword evidence="6 7" id="KW-0472">Membrane</keyword>
<evidence type="ECO:0000256" key="5">
    <source>
        <dbReference type="ARBA" id="ARBA00022989"/>
    </source>
</evidence>
<dbReference type="GO" id="GO:0005886">
    <property type="term" value="C:plasma membrane"/>
    <property type="evidence" value="ECO:0007669"/>
    <property type="project" value="UniProtKB-SubCell"/>
</dbReference>
<keyword evidence="2" id="KW-0813">Transport</keyword>
<keyword evidence="5 7" id="KW-1133">Transmembrane helix</keyword>
<name>A0A1C6RX53_9ACTN</name>
<evidence type="ECO:0000256" key="3">
    <source>
        <dbReference type="ARBA" id="ARBA00022475"/>
    </source>
</evidence>
<proteinExistence type="predicted"/>
<feature type="transmembrane region" description="Helical" evidence="7">
    <location>
        <begin position="276"/>
        <end position="295"/>
    </location>
</feature>
<sequence length="449" mass="47542">MASATSPRTSHRRVLTATTVGTTLEWFDFALYGALAGVVFPQVFFPTSTPAVAVIQSFATFGVGFLARPLGAVAFAKMADRAGRKKAMVVSLTMMGAVSLAIALLPGYHSIGVAAPAILVLLRFLQGFCLGGEASSAQVMALEYAPDGRRGLFGAMVNFGNPLGQVLVALFMLGTGALLGETVLNSWGWRIPFVIGALIAVVGYFIRRHVEESPVFVEASRIGAQARRPLRELFRTHRSTMIRLILVWLPNTALSYVVSTYALAYIVNSLGMSSSITFGLVLVLNLFGLALVPLGGALSDRFGRTRVLMATMTTSLIGSVALFPLLDTRNIPVMLLAMLVSQGSQFMSAGVLAAFFAEPFPTAVRYSGHATVYTLNNLIAGSTAPFAAALLLSSTGTTWSIVGVLVGLYVVGIAVLATLPETRWLPFADNHHVTTPTHPKSTAALAAVD</sequence>
<comment type="subcellular location">
    <subcellularLocation>
        <location evidence="1">Cell membrane</location>
        <topology evidence="1">Multi-pass membrane protein</topology>
    </subcellularLocation>
</comment>
<dbReference type="EMBL" id="FMHW01000002">
    <property type="protein sequence ID" value="SCL21766.1"/>
    <property type="molecule type" value="Genomic_DNA"/>
</dbReference>
<feature type="transmembrane region" description="Helical" evidence="7">
    <location>
        <begin position="111"/>
        <end position="131"/>
    </location>
</feature>
<feature type="transmembrane region" description="Helical" evidence="7">
    <location>
        <begin position="370"/>
        <end position="392"/>
    </location>
</feature>
<feature type="domain" description="Major facilitator superfamily (MFS) profile" evidence="8">
    <location>
        <begin position="14"/>
        <end position="423"/>
    </location>
</feature>
<accession>A0A1C6RX53</accession>
<organism evidence="9 10">
    <name type="scientific">Micromonospora pallida</name>
    <dbReference type="NCBI Taxonomy" id="145854"/>
    <lineage>
        <taxon>Bacteria</taxon>
        <taxon>Bacillati</taxon>
        <taxon>Actinomycetota</taxon>
        <taxon>Actinomycetes</taxon>
        <taxon>Micromonosporales</taxon>
        <taxon>Micromonosporaceae</taxon>
        <taxon>Micromonospora</taxon>
    </lineage>
</organism>
<dbReference type="InterPro" id="IPR036259">
    <property type="entry name" value="MFS_trans_sf"/>
</dbReference>
<feature type="transmembrane region" description="Helical" evidence="7">
    <location>
        <begin position="26"/>
        <end position="45"/>
    </location>
</feature>
<keyword evidence="3" id="KW-1003">Cell membrane</keyword>
<dbReference type="PANTHER" id="PTHR43045:SF1">
    <property type="entry name" value="SHIKIMATE TRANSPORTER"/>
    <property type="match status" value="1"/>
</dbReference>
<dbReference type="Pfam" id="PF07690">
    <property type="entry name" value="MFS_1"/>
    <property type="match status" value="1"/>
</dbReference>
<evidence type="ECO:0000313" key="9">
    <source>
        <dbReference type="EMBL" id="SCL21766.1"/>
    </source>
</evidence>
<evidence type="ECO:0000259" key="8">
    <source>
        <dbReference type="PROSITE" id="PS50850"/>
    </source>
</evidence>
<dbReference type="RefSeq" id="WP_091640272.1">
    <property type="nucleotide sequence ID" value="NZ_FMHW01000002.1"/>
</dbReference>
<evidence type="ECO:0000256" key="2">
    <source>
        <dbReference type="ARBA" id="ARBA00022448"/>
    </source>
</evidence>
<evidence type="ECO:0000256" key="1">
    <source>
        <dbReference type="ARBA" id="ARBA00004651"/>
    </source>
</evidence>
<evidence type="ECO:0000256" key="4">
    <source>
        <dbReference type="ARBA" id="ARBA00022692"/>
    </source>
</evidence>
<feature type="transmembrane region" description="Helical" evidence="7">
    <location>
        <begin position="187"/>
        <end position="206"/>
    </location>
</feature>
<protein>
    <submittedName>
        <fullName evidence="9">Predicted arabinose efflux permease, MFS family</fullName>
    </submittedName>
</protein>
<feature type="transmembrane region" description="Helical" evidence="7">
    <location>
        <begin position="241"/>
        <end position="264"/>
    </location>
</feature>
<feature type="transmembrane region" description="Helical" evidence="7">
    <location>
        <begin position="152"/>
        <end position="175"/>
    </location>
</feature>
<keyword evidence="10" id="KW-1185">Reference proteome</keyword>
<feature type="transmembrane region" description="Helical" evidence="7">
    <location>
        <begin position="332"/>
        <end position="358"/>
    </location>
</feature>
<dbReference type="PROSITE" id="PS50850">
    <property type="entry name" value="MFS"/>
    <property type="match status" value="1"/>
</dbReference>
<dbReference type="AlphaFoldDB" id="A0A1C6RX53"/>
<dbReference type="Gene3D" id="1.20.1250.20">
    <property type="entry name" value="MFS general substrate transporter like domains"/>
    <property type="match status" value="2"/>
</dbReference>